<dbReference type="PANTHER" id="PTHR24410:SF23">
    <property type="entry name" value="BTB DOMAIN-CONTAINING PROTEIN-RELATED"/>
    <property type="match status" value="1"/>
</dbReference>
<dbReference type="InterPro" id="IPR051481">
    <property type="entry name" value="BTB-POZ/Galectin-3-binding"/>
</dbReference>
<dbReference type="InterPro" id="IPR011333">
    <property type="entry name" value="SKP1/BTB/POZ_sf"/>
</dbReference>
<name>A0A7J6RG55_PEROL</name>
<organism evidence="2 3">
    <name type="scientific">Perkinsus olseni</name>
    <name type="common">Perkinsus atlanticus</name>
    <dbReference type="NCBI Taxonomy" id="32597"/>
    <lineage>
        <taxon>Eukaryota</taxon>
        <taxon>Sar</taxon>
        <taxon>Alveolata</taxon>
        <taxon>Perkinsozoa</taxon>
        <taxon>Perkinsea</taxon>
        <taxon>Perkinsida</taxon>
        <taxon>Perkinsidae</taxon>
        <taxon>Perkinsus</taxon>
    </lineage>
</organism>
<dbReference type="Gene3D" id="1.25.40.420">
    <property type="match status" value="1"/>
</dbReference>
<dbReference type="Pfam" id="PF07707">
    <property type="entry name" value="BACK"/>
    <property type="match status" value="1"/>
</dbReference>
<dbReference type="Gene3D" id="3.30.710.10">
    <property type="entry name" value="Potassium Channel Kv1.1, Chain A"/>
    <property type="match status" value="1"/>
</dbReference>
<comment type="caution">
    <text evidence="2">The sequence shown here is derived from an EMBL/GenBank/DDBJ whole genome shotgun (WGS) entry which is preliminary data.</text>
</comment>
<sequence length="752" mass="83617">MGGISSRKLKCKKAIEEITKKLRKGDPELNLRAGPVCAGCVKPEEYFVGRVCDMAYSLSLKQEDPSSTTEQPEVPAETVEVAEEEAQRSTREECNDSVKVLRHQEGDAHCGVFSENNQRALFHLTYTVTGSSVFETTSLVCKDPHHFVAKSISEMRKAAKFSRGESEMADAVLNVLEARTIKKLPSNANKGKTCKQRLLDLYKYNENAIKKSTAGLCGPIEDAGCMFTYSMCGEALTLYNQMESEPKHPTFKGAHGNCEFRNGDDSVLFQMVAINERMSLLVHSLKCRDRSLHRPFSDGVSQKGDGHGEFEREIVCPTEDLCQHLLNLFDNEKYADVVLKPTANDEEGEYRPIHANRAILAPWSPVLEQMLFPSDESNTLLSANDRQTEGGLPELPLRCGYRTLYQTVSYIYGHHLTLDLKGLWPLHCFLGTYQFKEDFLGTIQRVLEESISVETCCELLNSAVEQDGGGTGGDHYPLRKVAFDILLNATLKDARRLLLMEFNDVSKTTGYSSLHWKILKDVLGSDDLTCAEDEVFNNAMRWVEADDARLDAHLDEVLQLIRFPLMDSKIVAALDSHPVAGKSRELPRLQLEALKYHFNPAGTTGLNCRLRRGAVYWRLTKSKSCSSTDQSVIRTFVLAVPADLMIDRSWRLIVEKLSADSVVIAGVLAVRGELAQEDSPEVRGAYIGRYPNGWGLACFGNLYNGGCKCSAAMQDLCTPVCQTHLPFLQRSAGTETIDMQITSKGATTLSSD</sequence>
<dbReference type="SUPFAM" id="SSF54695">
    <property type="entry name" value="POZ domain"/>
    <property type="match status" value="1"/>
</dbReference>
<reference evidence="2 3" key="1">
    <citation type="submission" date="2020-04" db="EMBL/GenBank/DDBJ databases">
        <title>Perkinsus olseni comparative genomics.</title>
        <authorList>
            <person name="Bogema D.R."/>
        </authorList>
    </citation>
    <scope>NUCLEOTIDE SEQUENCE [LARGE SCALE GENOMIC DNA]</scope>
    <source>
        <strain evidence="2">ATCC PRA-205</strain>
    </source>
</reference>
<accession>A0A7J6RG55</accession>
<dbReference type="AlphaFoldDB" id="A0A7J6RG55"/>
<dbReference type="EMBL" id="JABANM010022332">
    <property type="protein sequence ID" value="KAF4719769.1"/>
    <property type="molecule type" value="Genomic_DNA"/>
</dbReference>
<proteinExistence type="predicted"/>
<protein>
    <submittedName>
        <fullName evidence="2">Kelch-like</fullName>
    </submittedName>
</protein>
<dbReference type="PANTHER" id="PTHR24410">
    <property type="entry name" value="HL07962P-RELATED"/>
    <property type="match status" value="1"/>
</dbReference>
<dbReference type="SMART" id="SM00875">
    <property type="entry name" value="BACK"/>
    <property type="match status" value="1"/>
</dbReference>
<evidence type="ECO:0000259" key="1">
    <source>
        <dbReference type="SMART" id="SM00875"/>
    </source>
</evidence>
<evidence type="ECO:0000313" key="2">
    <source>
        <dbReference type="EMBL" id="KAF4719769.1"/>
    </source>
</evidence>
<dbReference type="InterPro" id="IPR011705">
    <property type="entry name" value="BACK"/>
</dbReference>
<feature type="domain" description="BACK" evidence="1">
    <location>
        <begin position="477"/>
        <end position="575"/>
    </location>
</feature>
<gene>
    <name evidence="2" type="primary">KLHL13_7</name>
    <name evidence="2" type="ORF">FOZ62_015677</name>
</gene>
<evidence type="ECO:0000313" key="3">
    <source>
        <dbReference type="Proteomes" id="UP000574390"/>
    </source>
</evidence>
<dbReference type="Proteomes" id="UP000574390">
    <property type="component" value="Unassembled WGS sequence"/>
</dbReference>